<comment type="subcellular location">
    <subcellularLocation>
        <location evidence="1">Cell membrane</location>
        <topology evidence="1">Multi-pass membrane protein</topology>
    </subcellularLocation>
</comment>
<feature type="transmembrane region" description="Helical" evidence="7">
    <location>
        <begin position="137"/>
        <end position="155"/>
    </location>
</feature>
<dbReference type="GO" id="GO:0042910">
    <property type="term" value="F:xenobiotic transmembrane transporter activity"/>
    <property type="evidence" value="ECO:0007669"/>
    <property type="project" value="InterPro"/>
</dbReference>
<evidence type="ECO:0000256" key="2">
    <source>
        <dbReference type="ARBA" id="ARBA00022448"/>
    </source>
</evidence>
<dbReference type="PANTHER" id="PTHR43549:SF2">
    <property type="entry name" value="MULTIDRUG RESISTANCE PROTEIN NORM-RELATED"/>
    <property type="match status" value="1"/>
</dbReference>
<feature type="transmembrane region" description="Helical" evidence="7">
    <location>
        <begin position="418"/>
        <end position="436"/>
    </location>
</feature>
<dbReference type="GO" id="GO:0015297">
    <property type="term" value="F:antiporter activity"/>
    <property type="evidence" value="ECO:0007669"/>
    <property type="project" value="InterPro"/>
</dbReference>
<evidence type="ECO:0000256" key="5">
    <source>
        <dbReference type="ARBA" id="ARBA00022989"/>
    </source>
</evidence>
<sequence>MQQSFMKTRPVLPLVLSMSLPMVLSMMVSSLYNIVDSYYVAKISEDAMTALSLVYPVQNLINAVTIGFSIGANAVIAYHLGAQDARKANAAAAQSILWNVLHGIVLTVVCIAVMPAFLRMFTSDEMIVDMGVRYSRIAFLFSVVIAASMSMEKIFQATGRMMITMVCMMSGCVANIILDPVMIFGWGPFPEMGIEGAALATGIGQALSLVIYLACYAAKMIPIRLHFNREIADPAIAKKMYAVGVPATFSLALPSLLISCLNIILAASSEVYVLVLGVYYKLQTFLYLPANGIVQGMRPIVGYNYGAKEPARVRKIFLTGLALSAGIMVLGTVLCWTIPGQLIGLFSTSAETIALGSTALRIISLGFIISAVSVISCGTLEGLGMGGPSLVISLMRYAVVILPLAFVFNLLWGPVGVWHAFWVTEVAASAASWLICRKKVFSAMQ</sequence>
<dbReference type="InterPro" id="IPR002528">
    <property type="entry name" value="MATE_fam"/>
</dbReference>
<name>A0A9D2P9U0_9FIRM</name>
<protein>
    <submittedName>
        <fullName evidence="8">MATE family efflux transporter</fullName>
    </submittedName>
</protein>
<dbReference type="PANTHER" id="PTHR43549">
    <property type="entry name" value="MULTIDRUG RESISTANCE PROTEIN YPNP-RELATED"/>
    <property type="match status" value="1"/>
</dbReference>
<evidence type="ECO:0000256" key="7">
    <source>
        <dbReference type="SAM" id="Phobius"/>
    </source>
</evidence>
<dbReference type="AlphaFoldDB" id="A0A9D2P9U0"/>
<dbReference type="Proteomes" id="UP000823906">
    <property type="component" value="Unassembled WGS sequence"/>
</dbReference>
<feature type="transmembrane region" description="Helical" evidence="7">
    <location>
        <begin position="271"/>
        <end position="288"/>
    </location>
</feature>
<keyword evidence="3" id="KW-1003">Cell membrane</keyword>
<evidence type="ECO:0000256" key="3">
    <source>
        <dbReference type="ARBA" id="ARBA00022475"/>
    </source>
</evidence>
<reference evidence="8" key="2">
    <citation type="submission" date="2021-04" db="EMBL/GenBank/DDBJ databases">
        <authorList>
            <person name="Gilroy R."/>
        </authorList>
    </citation>
    <scope>NUCLEOTIDE SEQUENCE</scope>
    <source>
        <strain evidence="8">ChiSjej5B23-2810</strain>
    </source>
</reference>
<dbReference type="NCBIfam" id="TIGR00797">
    <property type="entry name" value="matE"/>
    <property type="match status" value="1"/>
</dbReference>
<dbReference type="InterPro" id="IPR052031">
    <property type="entry name" value="Membrane_Transporter-Flippase"/>
</dbReference>
<keyword evidence="6 7" id="KW-0472">Membrane</keyword>
<evidence type="ECO:0000256" key="6">
    <source>
        <dbReference type="ARBA" id="ARBA00023136"/>
    </source>
</evidence>
<accession>A0A9D2P9U0</accession>
<comment type="caution">
    <text evidence="8">The sequence shown here is derived from an EMBL/GenBank/DDBJ whole genome shotgun (WGS) entry which is preliminary data.</text>
</comment>
<feature type="transmembrane region" description="Helical" evidence="7">
    <location>
        <begin position="96"/>
        <end position="117"/>
    </location>
</feature>
<evidence type="ECO:0000256" key="1">
    <source>
        <dbReference type="ARBA" id="ARBA00004651"/>
    </source>
</evidence>
<feature type="transmembrane region" description="Helical" evidence="7">
    <location>
        <begin position="198"/>
        <end position="219"/>
    </location>
</feature>
<dbReference type="InterPro" id="IPR048279">
    <property type="entry name" value="MdtK-like"/>
</dbReference>
<dbReference type="GO" id="GO:0005886">
    <property type="term" value="C:plasma membrane"/>
    <property type="evidence" value="ECO:0007669"/>
    <property type="project" value="UniProtKB-SubCell"/>
</dbReference>
<dbReference type="Pfam" id="PF01554">
    <property type="entry name" value="MatE"/>
    <property type="match status" value="2"/>
</dbReference>
<organism evidence="8 9">
    <name type="scientific">Candidatus Faecalibacterium faecigallinarum</name>
    <dbReference type="NCBI Taxonomy" id="2838577"/>
    <lineage>
        <taxon>Bacteria</taxon>
        <taxon>Bacillati</taxon>
        <taxon>Bacillota</taxon>
        <taxon>Clostridia</taxon>
        <taxon>Eubacteriales</taxon>
        <taxon>Oscillospiraceae</taxon>
        <taxon>Faecalibacterium</taxon>
    </lineage>
</organism>
<feature type="transmembrane region" description="Helical" evidence="7">
    <location>
        <begin position="316"/>
        <end position="339"/>
    </location>
</feature>
<evidence type="ECO:0000313" key="9">
    <source>
        <dbReference type="Proteomes" id="UP000823906"/>
    </source>
</evidence>
<feature type="transmembrane region" description="Helical" evidence="7">
    <location>
        <begin position="12"/>
        <end position="35"/>
    </location>
</feature>
<keyword evidence="5 7" id="KW-1133">Transmembrane helix</keyword>
<proteinExistence type="predicted"/>
<feature type="transmembrane region" description="Helical" evidence="7">
    <location>
        <begin position="240"/>
        <end position="265"/>
    </location>
</feature>
<dbReference type="PIRSF" id="PIRSF006603">
    <property type="entry name" value="DinF"/>
    <property type="match status" value="1"/>
</dbReference>
<reference evidence="8" key="1">
    <citation type="journal article" date="2021" name="PeerJ">
        <title>Extensive microbial diversity within the chicken gut microbiome revealed by metagenomics and culture.</title>
        <authorList>
            <person name="Gilroy R."/>
            <person name="Ravi A."/>
            <person name="Getino M."/>
            <person name="Pursley I."/>
            <person name="Horton D.L."/>
            <person name="Alikhan N.F."/>
            <person name="Baker D."/>
            <person name="Gharbi K."/>
            <person name="Hall N."/>
            <person name="Watson M."/>
            <person name="Adriaenssens E.M."/>
            <person name="Foster-Nyarko E."/>
            <person name="Jarju S."/>
            <person name="Secka A."/>
            <person name="Antonio M."/>
            <person name="Oren A."/>
            <person name="Chaudhuri R.R."/>
            <person name="La Ragione R."/>
            <person name="Hildebrand F."/>
            <person name="Pallen M.J."/>
        </authorList>
    </citation>
    <scope>NUCLEOTIDE SEQUENCE</scope>
    <source>
        <strain evidence="8">ChiSjej5B23-2810</strain>
    </source>
</reference>
<feature type="transmembrane region" description="Helical" evidence="7">
    <location>
        <begin position="55"/>
        <end position="76"/>
    </location>
</feature>
<dbReference type="EMBL" id="DWWN01000041">
    <property type="protein sequence ID" value="HJC45698.1"/>
    <property type="molecule type" value="Genomic_DNA"/>
</dbReference>
<feature type="transmembrane region" description="Helical" evidence="7">
    <location>
        <begin position="359"/>
        <end position="382"/>
    </location>
</feature>
<evidence type="ECO:0000256" key="4">
    <source>
        <dbReference type="ARBA" id="ARBA00022692"/>
    </source>
</evidence>
<gene>
    <name evidence="8" type="ORF">H9703_06140</name>
</gene>
<keyword evidence="2" id="KW-0813">Transport</keyword>
<keyword evidence="4 7" id="KW-0812">Transmembrane</keyword>
<evidence type="ECO:0000313" key="8">
    <source>
        <dbReference type="EMBL" id="HJC45698.1"/>
    </source>
</evidence>
<feature type="transmembrane region" description="Helical" evidence="7">
    <location>
        <begin position="162"/>
        <end position="186"/>
    </location>
</feature>